<evidence type="ECO:0000313" key="1">
    <source>
        <dbReference type="EMBL" id="QBK86437.1"/>
    </source>
</evidence>
<proteinExistence type="predicted"/>
<organism evidence="1">
    <name type="scientific">Marseillevirus LCMAC102</name>
    <dbReference type="NCBI Taxonomy" id="2506603"/>
    <lineage>
        <taxon>Viruses</taxon>
        <taxon>Varidnaviria</taxon>
        <taxon>Bamfordvirae</taxon>
        <taxon>Nucleocytoviricota</taxon>
        <taxon>Megaviricetes</taxon>
        <taxon>Pimascovirales</taxon>
        <taxon>Pimascovirales incertae sedis</taxon>
        <taxon>Marseilleviridae</taxon>
    </lineage>
</organism>
<sequence length="127" mass="14689">MKVYLVRDSKKILAGLFSTYNHAQKYISANEDLETFDININHININQINLVNGHIMVAICTEDEITNDLAIFGTKMFQIQDDGKFYTIFDCALIGLWDLQQLRCTGELSKLLQTKVVKVRRLYTDWP</sequence>
<protein>
    <submittedName>
        <fullName evidence="1">Uncharacterized protein</fullName>
    </submittedName>
</protein>
<gene>
    <name evidence="1" type="ORF">LCMAC102_02320</name>
</gene>
<dbReference type="EMBL" id="MK500334">
    <property type="protein sequence ID" value="QBK86437.1"/>
    <property type="molecule type" value="Genomic_DNA"/>
</dbReference>
<accession>A0A481YU15</accession>
<reference evidence="1" key="1">
    <citation type="journal article" date="2019" name="MBio">
        <title>Virus Genomes from Deep Sea Sediments Expand the Ocean Megavirome and Support Independent Origins of Viral Gigantism.</title>
        <authorList>
            <person name="Backstrom D."/>
            <person name="Yutin N."/>
            <person name="Jorgensen S.L."/>
            <person name="Dharamshi J."/>
            <person name="Homa F."/>
            <person name="Zaremba-Niedwiedzka K."/>
            <person name="Spang A."/>
            <person name="Wolf Y.I."/>
            <person name="Koonin E.V."/>
            <person name="Ettema T.J."/>
        </authorList>
    </citation>
    <scope>NUCLEOTIDE SEQUENCE</scope>
</reference>
<name>A0A481YU15_9VIRU</name>